<dbReference type="EMBL" id="EF086227">
    <property type="protein sequence ID" value="ABK25509.1"/>
    <property type="molecule type" value="mRNA"/>
</dbReference>
<dbReference type="AlphaFoldDB" id="A9NXZ8"/>
<keyword evidence="1" id="KW-0472">Membrane</keyword>
<evidence type="ECO:0000313" key="2">
    <source>
        <dbReference type="EMBL" id="ABK25509.1"/>
    </source>
</evidence>
<name>A9NXZ8_PICSI</name>
<evidence type="ECO:0000256" key="1">
    <source>
        <dbReference type="SAM" id="Phobius"/>
    </source>
</evidence>
<feature type="transmembrane region" description="Helical" evidence="1">
    <location>
        <begin position="12"/>
        <end position="34"/>
    </location>
</feature>
<keyword evidence="1" id="KW-0812">Transmembrane</keyword>
<accession>A9NXZ8</accession>
<sequence length="39" mass="4480">MCWTLTLGFHLLGYPLDVGFVFIIHVMCLEGTWFTSSIM</sequence>
<reference evidence="2" key="1">
    <citation type="journal article" date="2008" name="BMC Genomics">
        <title>A conifer genomics resource of 200,000 spruce (Picea spp.) ESTs and 6,464 high-quality, sequence-finished full-length cDNAs for Sitka spruce (Picea sitchensis).</title>
        <authorList>
            <person name="Ralph S.G."/>
            <person name="Chun H.J."/>
            <person name="Kolosova N."/>
            <person name="Cooper D."/>
            <person name="Oddy C."/>
            <person name="Ritland C.E."/>
            <person name="Kirkpatrick R."/>
            <person name="Moore R."/>
            <person name="Barber S."/>
            <person name="Holt R.A."/>
            <person name="Jones S.J."/>
            <person name="Marra M.A."/>
            <person name="Douglas C.J."/>
            <person name="Ritland K."/>
            <person name="Bohlmann J."/>
        </authorList>
    </citation>
    <scope>NUCLEOTIDE SEQUENCE</scope>
    <source>
        <tissue evidence="2">Bark</tissue>
    </source>
</reference>
<proteinExistence type="evidence at transcript level"/>
<protein>
    <submittedName>
        <fullName evidence="2">Uncharacterized protein</fullName>
    </submittedName>
</protein>
<organism evidence="2">
    <name type="scientific">Picea sitchensis</name>
    <name type="common">Sitka spruce</name>
    <name type="synonym">Pinus sitchensis</name>
    <dbReference type="NCBI Taxonomy" id="3332"/>
    <lineage>
        <taxon>Eukaryota</taxon>
        <taxon>Viridiplantae</taxon>
        <taxon>Streptophyta</taxon>
        <taxon>Embryophyta</taxon>
        <taxon>Tracheophyta</taxon>
        <taxon>Spermatophyta</taxon>
        <taxon>Pinopsida</taxon>
        <taxon>Pinidae</taxon>
        <taxon>Conifers I</taxon>
        <taxon>Pinales</taxon>
        <taxon>Pinaceae</taxon>
        <taxon>Picea</taxon>
    </lineage>
</organism>
<keyword evidence="1" id="KW-1133">Transmembrane helix</keyword>